<evidence type="ECO:0000256" key="2">
    <source>
        <dbReference type="ARBA" id="ARBA00022448"/>
    </source>
</evidence>
<evidence type="ECO:0000313" key="11">
    <source>
        <dbReference type="Proteomes" id="UP000800035"/>
    </source>
</evidence>
<organism evidence="10 11">
    <name type="scientific">Byssothecium circinans</name>
    <dbReference type="NCBI Taxonomy" id="147558"/>
    <lineage>
        <taxon>Eukaryota</taxon>
        <taxon>Fungi</taxon>
        <taxon>Dikarya</taxon>
        <taxon>Ascomycota</taxon>
        <taxon>Pezizomycotina</taxon>
        <taxon>Dothideomycetes</taxon>
        <taxon>Pleosporomycetidae</taxon>
        <taxon>Pleosporales</taxon>
        <taxon>Massarineae</taxon>
        <taxon>Massarinaceae</taxon>
        <taxon>Byssothecium</taxon>
    </lineage>
</organism>
<evidence type="ECO:0000259" key="9">
    <source>
        <dbReference type="Pfam" id="PF03600"/>
    </source>
</evidence>
<name>A0A6A5UHK3_9PLEO</name>
<sequence length="627" mass="69251">MASVSPEEYQRLKAHLNTSQVKDWKPIITLVVFILTNIIVLCPFTIPILVPKVLLRAVSKSLATLRIARLRRHAQEHSPFVWIQFPMNSVTAPLMADLFLLAIQAIGHREVHDGTIGSSSISPYDIMAFFLSLAYIAISIDASGLIRYMAYRVLQSGGNAGHRLYLSLYTFFFVLTAAIGNDPIILSGTPLLAYITRVSSNIAHPRAWIYSQFAVANIASAILVSSNPTNLVVAGAFSIKFINYSANVIVPTIVTGIALFPALLYLVFRNDTLIPKHIDMHELPEEARERKPTNPNIPAAISAPGAGADDEPEKILPLDELINPYLDKVGGSVASIILAATLVTLLVVNAVTQNSHKIHAFWITAPAAVITFCFDLAWGWMNRHESRRIAREHRTGNRMVSSDEEEKHSRQRTTSPPTNEPAVEVNQQPCTLTDYISNGWKWFHITFPTAATVLAHLPIALVPFAFCMFILVQALVTKGWVPLFAYGWDAWVKKTGTIGAVGGMGFLSVILCNFAGTNIGTSILLSRVIQAWQDIHTMNGTHISNRTFWATVYSMVIGVNYGAFSIAFSASLAGLLWRDILRRKYIHVRSRDFARYNLPIIAISMVVGCAVLVGQVYIVRDESPYNA</sequence>
<dbReference type="EMBL" id="ML976979">
    <property type="protein sequence ID" value="KAF1962406.1"/>
    <property type="molecule type" value="Genomic_DNA"/>
</dbReference>
<protein>
    <recommendedName>
        <fullName evidence="9">Citrate transporter-like domain-containing protein</fullName>
    </recommendedName>
</protein>
<keyword evidence="5 8" id="KW-1133">Transmembrane helix</keyword>
<evidence type="ECO:0000256" key="4">
    <source>
        <dbReference type="ARBA" id="ARBA00022692"/>
    </source>
</evidence>
<dbReference type="PANTHER" id="PTHR43302:SF5">
    <property type="entry name" value="TRANSPORTER ARSB-RELATED"/>
    <property type="match status" value="1"/>
</dbReference>
<evidence type="ECO:0000256" key="6">
    <source>
        <dbReference type="ARBA" id="ARBA00023136"/>
    </source>
</evidence>
<dbReference type="Proteomes" id="UP000800035">
    <property type="component" value="Unassembled WGS sequence"/>
</dbReference>
<dbReference type="PANTHER" id="PTHR43302">
    <property type="entry name" value="TRANSPORTER ARSB-RELATED"/>
    <property type="match status" value="1"/>
</dbReference>
<reference evidence="10" key="1">
    <citation type="journal article" date="2020" name="Stud. Mycol.">
        <title>101 Dothideomycetes genomes: a test case for predicting lifestyles and emergence of pathogens.</title>
        <authorList>
            <person name="Haridas S."/>
            <person name="Albert R."/>
            <person name="Binder M."/>
            <person name="Bloem J."/>
            <person name="Labutti K."/>
            <person name="Salamov A."/>
            <person name="Andreopoulos B."/>
            <person name="Baker S."/>
            <person name="Barry K."/>
            <person name="Bills G."/>
            <person name="Bluhm B."/>
            <person name="Cannon C."/>
            <person name="Castanera R."/>
            <person name="Culley D."/>
            <person name="Daum C."/>
            <person name="Ezra D."/>
            <person name="Gonzalez J."/>
            <person name="Henrissat B."/>
            <person name="Kuo A."/>
            <person name="Liang C."/>
            <person name="Lipzen A."/>
            <person name="Lutzoni F."/>
            <person name="Magnuson J."/>
            <person name="Mondo S."/>
            <person name="Nolan M."/>
            <person name="Ohm R."/>
            <person name="Pangilinan J."/>
            <person name="Park H.-J."/>
            <person name="Ramirez L."/>
            <person name="Alfaro M."/>
            <person name="Sun H."/>
            <person name="Tritt A."/>
            <person name="Yoshinaga Y."/>
            <person name="Zwiers L.-H."/>
            <person name="Turgeon B."/>
            <person name="Goodwin S."/>
            <person name="Spatafora J."/>
            <person name="Crous P."/>
            <person name="Grigoriev I."/>
        </authorList>
    </citation>
    <scope>NUCLEOTIDE SEQUENCE</scope>
    <source>
        <strain evidence="10">CBS 675.92</strain>
    </source>
</reference>
<dbReference type="InterPro" id="IPR004680">
    <property type="entry name" value="Cit_transptr-like_dom"/>
</dbReference>
<feature type="transmembrane region" description="Helical" evidence="8">
    <location>
        <begin position="360"/>
        <end position="381"/>
    </location>
</feature>
<keyword evidence="4 8" id="KW-0812">Transmembrane</keyword>
<keyword evidence="3" id="KW-1003">Cell membrane</keyword>
<evidence type="ECO:0000256" key="7">
    <source>
        <dbReference type="SAM" id="MobiDB-lite"/>
    </source>
</evidence>
<keyword evidence="11" id="KW-1185">Reference proteome</keyword>
<feature type="region of interest" description="Disordered" evidence="7">
    <location>
        <begin position="286"/>
        <end position="311"/>
    </location>
</feature>
<dbReference type="OrthoDB" id="442352at2759"/>
<comment type="subcellular location">
    <subcellularLocation>
        <location evidence="1">Cell membrane</location>
        <topology evidence="1">Multi-pass membrane protein</topology>
    </subcellularLocation>
</comment>
<feature type="compositionally biased region" description="Low complexity" evidence="7">
    <location>
        <begin position="297"/>
        <end position="307"/>
    </location>
</feature>
<feature type="transmembrane region" description="Helical" evidence="8">
    <location>
        <begin position="27"/>
        <end position="50"/>
    </location>
</feature>
<evidence type="ECO:0000256" key="5">
    <source>
        <dbReference type="ARBA" id="ARBA00022989"/>
    </source>
</evidence>
<proteinExistence type="predicted"/>
<feature type="transmembrane region" description="Helical" evidence="8">
    <location>
        <begin position="244"/>
        <end position="268"/>
    </location>
</feature>
<feature type="domain" description="Citrate transporter-like" evidence="9">
    <location>
        <begin position="102"/>
        <end position="533"/>
    </location>
</feature>
<accession>A0A6A5UHK3</accession>
<keyword evidence="6 8" id="KW-0472">Membrane</keyword>
<dbReference type="AlphaFoldDB" id="A0A6A5UHK3"/>
<evidence type="ECO:0000313" key="10">
    <source>
        <dbReference type="EMBL" id="KAF1962406.1"/>
    </source>
</evidence>
<feature type="transmembrane region" description="Helical" evidence="8">
    <location>
        <begin position="598"/>
        <end position="618"/>
    </location>
</feature>
<evidence type="ECO:0000256" key="3">
    <source>
        <dbReference type="ARBA" id="ARBA00022475"/>
    </source>
</evidence>
<dbReference type="GO" id="GO:0055085">
    <property type="term" value="P:transmembrane transport"/>
    <property type="evidence" value="ECO:0007669"/>
    <property type="project" value="InterPro"/>
</dbReference>
<feature type="region of interest" description="Disordered" evidence="7">
    <location>
        <begin position="392"/>
        <end position="423"/>
    </location>
</feature>
<evidence type="ECO:0000256" key="8">
    <source>
        <dbReference type="SAM" id="Phobius"/>
    </source>
</evidence>
<keyword evidence="2" id="KW-0813">Transport</keyword>
<dbReference type="Pfam" id="PF03600">
    <property type="entry name" value="CitMHS"/>
    <property type="match status" value="1"/>
</dbReference>
<evidence type="ECO:0000256" key="1">
    <source>
        <dbReference type="ARBA" id="ARBA00004651"/>
    </source>
</evidence>
<dbReference type="GO" id="GO:0005886">
    <property type="term" value="C:plasma membrane"/>
    <property type="evidence" value="ECO:0007669"/>
    <property type="project" value="UniProtKB-SubCell"/>
</dbReference>
<feature type="transmembrane region" description="Helical" evidence="8">
    <location>
        <begin position="329"/>
        <end position="348"/>
    </location>
</feature>
<feature type="transmembrane region" description="Helical" evidence="8">
    <location>
        <begin position="168"/>
        <end position="195"/>
    </location>
</feature>
<feature type="transmembrane region" description="Helical" evidence="8">
    <location>
        <begin position="453"/>
        <end position="476"/>
    </location>
</feature>
<feature type="transmembrane region" description="Helical" evidence="8">
    <location>
        <begin position="126"/>
        <end position="148"/>
    </location>
</feature>
<feature type="transmembrane region" description="Helical" evidence="8">
    <location>
        <begin position="552"/>
        <end position="577"/>
    </location>
</feature>
<gene>
    <name evidence="10" type="ORF">CC80DRAFT_462496</name>
</gene>